<accession>A0ABQ3ZSY2</accession>
<evidence type="ECO:0000313" key="1">
    <source>
        <dbReference type="EMBL" id="GIE21292.1"/>
    </source>
</evidence>
<sequence length="172" mass="18280">MGTPLSRVDASIEVEYNVLTIGDATAEPGSVERPYENGLVTAVSEGDGTVAVIVTGARDDEVHVVAELWAAEPPAPAPADWQDAAEVEISWPGGPVRLLGADVDPRPDRELATGAEPGRYLLRVAGRHRDEGEARLPDAPVEDYLLQIWPAAREPAGLIKATSALGAQWRES</sequence>
<comment type="caution">
    <text evidence="1">The sequence shown here is derived from an EMBL/GenBank/DDBJ whole genome shotgun (WGS) entry which is preliminary data.</text>
</comment>
<dbReference type="Proteomes" id="UP000603200">
    <property type="component" value="Unassembled WGS sequence"/>
</dbReference>
<dbReference type="RefSeq" id="WP_203838420.1">
    <property type="nucleotide sequence ID" value="NZ_BAAATV010000026.1"/>
</dbReference>
<protein>
    <submittedName>
        <fullName evidence="1">Uncharacterized protein</fullName>
    </submittedName>
</protein>
<organism evidence="1 2">
    <name type="scientific">Winogradskya humida</name>
    <dbReference type="NCBI Taxonomy" id="113566"/>
    <lineage>
        <taxon>Bacteria</taxon>
        <taxon>Bacillati</taxon>
        <taxon>Actinomycetota</taxon>
        <taxon>Actinomycetes</taxon>
        <taxon>Micromonosporales</taxon>
        <taxon>Micromonosporaceae</taxon>
        <taxon>Winogradskya</taxon>
    </lineage>
</organism>
<gene>
    <name evidence="1" type="ORF">Ahu01nite_043940</name>
</gene>
<dbReference type="EMBL" id="BOMN01000056">
    <property type="protein sequence ID" value="GIE21292.1"/>
    <property type="molecule type" value="Genomic_DNA"/>
</dbReference>
<proteinExistence type="predicted"/>
<reference evidence="1 2" key="1">
    <citation type="submission" date="2021-01" db="EMBL/GenBank/DDBJ databases">
        <title>Whole genome shotgun sequence of Actinoplanes humidus NBRC 14915.</title>
        <authorList>
            <person name="Komaki H."/>
            <person name="Tamura T."/>
        </authorList>
    </citation>
    <scope>NUCLEOTIDE SEQUENCE [LARGE SCALE GENOMIC DNA]</scope>
    <source>
        <strain evidence="1 2">NBRC 14915</strain>
    </source>
</reference>
<keyword evidence="2" id="KW-1185">Reference proteome</keyword>
<evidence type="ECO:0000313" key="2">
    <source>
        <dbReference type="Proteomes" id="UP000603200"/>
    </source>
</evidence>
<name>A0ABQ3ZSY2_9ACTN</name>